<name>A0A0P9LFN4_PSESX</name>
<accession>A0A0P9LFN4</accession>
<reference evidence="1 2" key="1">
    <citation type="submission" date="2015-09" db="EMBL/GenBank/DDBJ databases">
        <title>Genome announcement of multiple Pseudomonas syringae strains.</title>
        <authorList>
            <person name="Thakur S."/>
            <person name="Wang P.W."/>
            <person name="Gong Y."/>
            <person name="Weir B.S."/>
            <person name="Guttman D.S."/>
        </authorList>
    </citation>
    <scope>NUCLEOTIDE SEQUENCE [LARGE SCALE GENOMIC DNA]</scope>
    <source>
        <strain evidence="1 2">ICMP2802</strain>
    </source>
</reference>
<dbReference type="PATRIC" id="fig|199198.5.peg.3891"/>
<protein>
    <submittedName>
        <fullName evidence="1">Uncharacterized protein</fullName>
    </submittedName>
</protein>
<dbReference type="Proteomes" id="UP000050297">
    <property type="component" value="Unassembled WGS sequence"/>
</dbReference>
<evidence type="ECO:0000313" key="1">
    <source>
        <dbReference type="EMBL" id="KPW15817.1"/>
    </source>
</evidence>
<comment type="caution">
    <text evidence="1">The sequence shown here is derived from an EMBL/GenBank/DDBJ whole genome shotgun (WGS) entry which is preliminary data.</text>
</comment>
<dbReference type="AlphaFoldDB" id="A0A0P9LFN4"/>
<organism evidence="1 2">
    <name type="scientific">Pseudomonas syringae pv. aceris</name>
    <dbReference type="NCBI Taxonomy" id="199198"/>
    <lineage>
        <taxon>Bacteria</taxon>
        <taxon>Pseudomonadati</taxon>
        <taxon>Pseudomonadota</taxon>
        <taxon>Gammaproteobacteria</taxon>
        <taxon>Pseudomonadales</taxon>
        <taxon>Pseudomonadaceae</taxon>
        <taxon>Pseudomonas</taxon>
        <taxon>Pseudomonas syringae</taxon>
    </lineage>
</organism>
<gene>
    <name evidence="1" type="ORF">ALO91_05277</name>
</gene>
<proteinExistence type="predicted"/>
<evidence type="ECO:0000313" key="2">
    <source>
        <dbReference type="Proteomes" id="UP000050297"/>
    </source>
</evidence>
<sequence length="694" mass="75382">MLMMVDLKTTATLDDKKKARIAYRLARTQRGSGLDAELALAQVAGIVDPADGTLNKDVLAGEFLEVTLPQWAGLVTDPGDSDTFFIDWAIGAAADNDAFKEVFSDTVTAPVAPGTFPKKIEIPLSSFLPGFDKPADGAYSLRYRIRQPNDQETVSPSINLIVDTTPPGGHLEPGQMILNTDQLTQAFLDDNPGGLVGTLPDYDDWKPGDMVAFYWVGTPLPDDPADLPPQVDFVEVERPTNNTVTYPVSAIDSSRDEPYYVAYFLRDKATNRSPLSNYKRIDVALGPLADNLQDPEVPLAEPPEKLINLPDARLGVEVLIHSFDNWKPTDRIEVTWGTEPLRSEEVGSFPDFPVSIRVPDPVLRAQYNQVTGGVQATNVSYRILRGVVPSEVKSISVDVNFATIGPDPITDPEWPDPVNDALLPVEVRGQTSNLVNVLTAADNNQAAKVTFKLYEKLQPGEIIDFYWGTSHVAEAQYTVAVSDTAGSEREVEIPWSYIDYEGNRADLPVHYRIHAPDSENTTHSPDTLVNVSAIVITPDAPLFEGTSSNGWLNCDSLFADGIGNPGPDEPGIRVRVPDLSKYLSDGETVTLHWYGSGGPTGEDPIAGTEKDEVISLGASHPVTGFTWLVTPYDKHILPIYDPSGSSPNGSARIKYSFSMGGETITSLETTARVGMYDATGPCPIVLKTGQPTKN</sequence>
<dbReference type="EMBL" id="LJPM01000415">
    <property type="protein sequence ID" value="KPW15817.1"/>
    <property type="molecule type" value="Genomic_DNA"/>
</dbReference>